<name>A0ABQ8J528_DERPT</name>
<sequence length="77" mass="8850">MALNPMAPNYSLVEYAGDDEPIINIISYKKHQEATSESSKNKNGVKEKLKPNAHKYGNKVIKKWFDCKEIIKQNKNK</sequence>
<dbReference type="EMBL" id="NJHN03000075">
    <property type="protein sequence ID" value="KAH9417581.1"/>
    <property type="molecule type" value="Genomic_DNA"/>
</dbReference>
<organism evidence="2 3">
    <name type="scientific">Dermatophagoides pteronyssinus</name>
    <name type="common">European house dust mite</name>
    <dbReference type="NCBI Taxonomy" id="6956"/>
    <lineage>
        <taxon>Eukaryota</taxon>
        <taxon>Metazoa</taxon>
        <taxon>Ecdysozoa</taxon>
        <taxon>Arthropoda</taxon>
        <taxon>Chelicerata</taxon>
        <taxon>Arachnida</taxon>
        <taxon>Acari</taxon>
        <taxon>Acariformes</taxon>
        <taxon>Sarcoptiformes</taxon>
        <taxon>Astigmata</taxon>
        <taxon>Psoroptidia</taxon>
        <taxon>Analgoidea</taxon>
        <taxon>Pyroglyphidae</taxon>
        <taxon>Dermatophagoidinae</taxon>
        <taxon>Dermatophagoides</taxon>
    </lineage>
</organism>
<reference evidence="2 3" key="1">
    <citation type="journal article" date="2018" name="J. Allergy Clin. Immunol.">
        <title>High-quality assembly of Dermatophagoides pteronyssinus genome and transcriptome reveals a wide range of novel allergens.</title>
        <authorList>
            <person name="Liu X.Y."/>
            <person name="Yang K.Y."/>
            <person name="Wang M.Q."/>
            <person name="Kwok J.S."/>
            <person name="Zeng X."/>
            <person name="Yang Z."/>
            <person name="Xiao X.J."/>
            <person name="Lau C.P."/>
            <person name="Li Y."/>
            <person name="Huang Z.M."/>
            <person name="Ba J.G."/>
            <person name="Yim A.K."/>
            <person name="Ouyang C.Y."/>
            <person name="Ngai S.M."/>
            <person name="Chan T.F."/>
            <person name="Leung E.L."/>
            <person name="Liu L."/>
            <person name="Liu Z.G."/>
            <person name="Tsui S.K."/>
        </authorList>
    </citation>
    <scope>NUCLEOTIDE SEQUENCE [LARGE SCALE GENOMIC DNA]</scope>
    <source>
        <strain evidence="2">Derp</strain>
    </source>
</reference>
<gene>
    <name evidence="2" type="ORF">DERP_010395</name>
</gene>
<evidence type="ECO:0000313" key="2">
    <source>
        <dbReference type="EMBL" id="KAH9417581.1"/>
    </source>
</evidence>
<evidence type="ECO:0000256" key="1">
    <source>
        <dbReference type="SAM" id="MobiDB-lite"/>
    </source>
</evidence>
<accession>A0ABQ8J528</accession>
<feature type="region of interest" description="Disordered" evidence="1">
    <location>
        <begin position="32"/>
        <end position="51"/>
    </location>
</feature>
<protein>
    <submittedName>
        <fullName evidence="2">Uncharacterized protein</fullName>
    </submittedName>
</protein>
<evidence type="ECO:0000313" key="3">
    <source>
        <dbReference type="Proteomes" id="UP000887458"/>
    </source>
</evidence>
<keyword evidence="3" id="KW-1185">Reference proteome</keyword>
<comment type="caution">
    <text evidence="2">The sequence shown here is derived from an EMBL/GenBank/DDBJ whole genome shotgun (WGS) entry which is preliminary data.</text>
</comment>
<dbReference type="Proteomes" id="UP000887458">
    <property type="component" value="Unassembled WGS sequence"/>
</dbReference>
<reference evidence="2 3" key="2">
    <citation type="journal article" date="2022" name="Mol. Biol. Evol.">
        <title>Comparative Genomics Reveals Insights into the Divergent Evolution of Astigmatic Mites and Household Pest Adaptations.</title>
        <authorList>
            <person name="Xiong Q."/>
            <person name="Wan A.T."/>
            <person name="Liu X."/>
            <person name="Fung C.S."/>
            <person name="Xiao X."/>
            <person name="Malainual N."/>
            <person name="Hou J."/>
            <person name="Wang L."/>
            <person name="Wang M."/>
            <person name="Yang K.Y."/>
            <person name="Cui Y."/>
            <person name="Leung E.L."/>
            <person name="Nong W."/>
            <person name="Shin S.K."/>
            <person name="Au S.W."/>
            <person name="Jeong K.Y."/>
            <person name="Chew F.T."/>
            <person name="Hui J.H."/>
            <person name="Leung T.F."/>
            <person name="Tungtrongchitr A."/>
            <person name="Zhong N."/>
            <person name="Liu Z."/>
            <person name="Tsui S.K."/>
        </authorList>
    </citation>
    <scope>NUCLEOTIDE SEQUENCE [LARGE SCALE GENOMIC DNA]</scope>
    <source>
        <strain evidence="2">Derp</strain>
    </source>
</reference>
<proteinExistence type="predicted"/>